<organism evidence="1 2">
    <name type="scientific">Peptoniphilus ovalis</name>
    <dbReference type="NCBI Taxonomy" id="2841503"/>
    <lineage>
        <taxon>Bacteria</taxon>
        <taxon>Bacillati</taxon>
        <taxon>Bacillota</taxon>
        <taxon>Tissierellia</taxon>
        <taxon>Tissierellales</taxon>
        <taxon>Peptoniphilaceae</taxon>
        <taxon>Peptoniphilus</taxon>
    </lineage>
</organism>
<reference evidence="1 2" key="1">
    <citation type="submission" date="2021-06" db="EMBL/GenBank/DDBJ databases">
        <authorList>
            <person name="Sun Q."/>
            <person name="Li D."/>
        </authorList>
    </citation>
    <scope>NUCLEOTIDE SEQUENCE [LARGE SCALE GENOMIC DNA]</scope>
    <source>
        <strain evidence="1 2">MSJ-1</strain>
    </source>
</reference>
<proteinExistence type="predicted"/>
<protein>
    <submittedName>
        <fullName evidence="1">Uncharacterized protein</fullName>
    </submittedName>
</protein>
<comment type="caution">
    <text evidence="1">The sequence shown here is derived from an EMBL/GenBank/DDBJ whole genome shotgun (WGS) entry which is preliminary data.</text>
</comment>
<evidence type="ECO:0000313" key="1">
    <source>
        <dbReference type="EMBL" id="MBU5669473.1"/>
    </source>
</evidence>
<name>A0ABS6FH21_9FIRM</name>
<dbReference type="Proteomes" id="UP000783742">
    <property type="component" value="Unassembled WGS sequence"/>
</dbReference>
<dbReference type="RefSeq" id="WP_216549306.1">
    <property type="nucleotide sequence ID" value="NZ_JAHLQO010000004.1"/>
</dbReference>
<sequence length="172" mass="19855">MEIKKIGDVVEKYIGYHEGARFQIGEYGSTLTLLYKNPTKNEIEDISKGDIQYRITVVEDVIFLLFKFGSQSYIDCPYNINKNPDIILDELEDGLGYSCLIELIDCRNGKLKAFRFISFSTNFSQKLKQFVDEQREKYVTDDNIRAAFSKYSTNDLVKLSSARGKITRQNND</sequence>
<dbReference type="EMBL" id="JAHLQO010000004">
    <property type="protein sequence ID" value="MBU5669473.1"/>
    <property type="molecule type" value="Genomic_DNA"/>
</dbReference>
<evidence type="ECO:0000313" key="2">
    <source>
        <dbReference type="Proteomes" id="UP000783742"/>
    </source>
</evidence>
<accession>A0ABS6FH21</accession>
<keyword evidence="2" id="KW-1185">Reference proteome</keyword>
<gene>
    <name evidence="1" type="ORF">KQI68_06430</name>
</gene>